<organism evidence="3">
    <name type="scientific">Anopheles atroparvus</name>
    <name type="common">European mosquito</name>
    <dbReference type="NCBI Taxonomy" id="41427"/>
    <lineage>
        <taxon>Eukaryota</taxon>
        <taxon>Metazoa</taxon>
        <taxon>Ecdysozoa</taxon>
        <taxon>Arthropoda</taxon>
        <taxon>Hexapoda</taxon>
        <taxon>Insecta</taxon>
        <taxon>Pterygota</taxon>
        <taxon>Neoptera</taxon>
        <taxon>Endopterygota</taxon>
        <taxon>Diptera</taxon>
        <taxon>Nematocera</taxon>
        <taxon>Culicoidea</taxon>
        <taxon>Culicidae</taxon>
        <taxon>Anophelinae</taxon>
        <taxon>Anopheles</taxon>
    </lineage>
</organism>
<reference evidence="3" key="1">
    <citation type="submission" date="2022-08" db="UniProtKB">
        <authorList>
            <consortium name="EnsemblMetazoa"/>
        </authorList>
    </citation>
    <scope>IDENTIFICATION</scope>
    <source>
        <strain evidence="3">EBRO</strain>
    </source>
</reference>
<dbReference type="VEuPathDB" id="VectorBase:AATE015950"/>
<keyword evidence="2" id="KW-0812">Transmembrane</keyword>
<feature type="region of interest" description="Disordered" evidence="1">
    <location>
        <begin position="78"/>
        <end position="97"/>
    </location>
</feature>
<dbReference type="AlphaFoldDB" id="A0A182JDC2"/>
<feature type="region of interest" description="Disordered" evidence="1">
    <location>
        <begin position="23"/>
        <end position="47"/>
    </location>
</feature>
<evidence type="ECO:0000256" key="1">
    <source>
        <dbReference type="SAM" id="MobiDB-lite"/>
    </source>
</evidence>
<dbReference type="EnsemblMetazoa" id="AATE015950-RA">
    <property type="protein sequence ID" value="AATE015950-PA.1"/>
    <property type="gene ID" value="AATE015950"/>
</dbReference>
<protein>
    <submittedName>
        <fullName evidence="3">Uncharacterized protein</fullName>
    </submittedName>
</protein>
<feature type="transmembrane region" description="Helical" evidence="2">
    <location>
        <begin position="54"/>
        <end position="73"/>
    </location>
</feature>
<feature type="compositionally biased region" description="Basic and acidic residues" evidence="1">
    <location>
        <begin position="81"/>
        <end position="97"/>
    </location>
</feature>
<evidence type="ECO:0000256" key="2">
    <source>
        <dbReference type="SAM" id="Phobius"/>
    </source>
</evidence>
<keyword evidence="2" id="KW-0472">Membrane</keyword>
<sequence length="137" mass="15438">MSCLKPPLGKSVGRQRILHLRPASSDDFPVRSGGGGKEASGGAPTFRTTRKEMCIMKTFIPIIVIILFLPGSVCSNATPDFRQRRQPDKVQPEESPYRKKLRHFRYTSGTEQHGWMQFRFEAAKREAESKAITGRCV</sequence>
<name>A0A182JDC2_ANOAO</name>
<accession>A0A182JDC2</accession>
<evidence type="ECO:0000313" key="3">
    <source>
        <dbReference type="EnsemblMetazoa" id="AATE015950-PA.1"/>
    </source>
</evidence>
<keyword evidence="2" id="KW-1133">Transmembrane helix</keyword>
<proteinExistence type="predicted"/>